<feature type="chain" id="PRO_5018227535" evidence="1">
    <location>
        <begin position="21"/>
        <end position="176"/>
    </location>
</feature>
<evidence type="ECO:0000313" key="3">
    <source>
        <dbReference type="Proteomes" id="UP000278006"/>
    </source>
</evidence>
<protein>
    <submittedName>
        <fullName evidence="2">Pilus assembly protein PilP</fullName>
    </submittedName>
</protein>
<dbReference type="InterPro" id="IPR007446">
    <property type="entry name" value="PilP"/>
</dbReference>
<dbReference type="PIRSF" id="PIRSF016481">
    <property type="entry name" value="Pilus_assembly_PilP"/>
    <property type="match status" value="1"/>
</dbReference>
<keyword evidence="1" id="KW-0732">Signal</keyword>
<dbReference type="AlphaFoldDB" id="A0A3M6QV82"/>
<organism evidence="2 3">
    <name type="scientific">Corticibacter populi</name>
    <dbReference type="NCBI Taxonomy" id="1550736"/>
    <lineage>
        <taxon>Bacteria</taxon>
        <taxon>Pseudomonadati</taxon>
        <taxon>Pseudomonadota</taxon>
        <taxon>Betaproteobacteria</taxon>
        <taxon>Burkholderiales</taxon>
        <taxon>Comamonadaceae</taxon>
        <taxon>Corticibacter</taxon>
    </lineage>
</organism>
<dbReference type="OrthoDB" id="5296580at2"/>
<keyword evidence="3" id="KW-1185">Reference proteome</keyword>
<gene>
    <name evidence="2" type="ORF">D8I35_09210</name>
</gene>
<sequence length="176" mass="19742">MYPTRTAVAVMMACLLSACADSRQSEVSAWMTREKSQAAPSIKPLPEPSVFQPVAYDRDSALDPFDFQKLAQVFESGTMRRGDTSLIDMHRARRKEPLEAYPLDTIRMVGFMQQHGKPTALVSVDNHLYQVTAGQYLGQNYGLIQSVSEARMQLKEIVQDAAGEWVERSTVVELQE</sequence>
<dbReference type="Gene3D" id="2.30.30.830">
    <property type="match status" value="1"/>
</dbReference>
<evidence type="ECO:0000256" key="1">
    <source>
        <dbReference type="SAM" id="SignalP"/>
    </source>
</evidence>
<dbReference type="Pfam" id="PF04351">
    <property type="entry name" value="PilP"/>
    <property type="match status" value="1"/>
</dbReference>
<evidence type="ECO:0000313" key="2">
    <source>
        <dbReference type="EMBL" id="RMX06925.1"/>
    </source>
</evidence>
<comment type="caution">
    <text evidence="2">The sequence shown here is derived from an EMBL/GenBank/DDBJ whole genome shotgun (WGS) entry which is preliminary data.</text>
</comment>
<dbReference type="EMBL" id="RDQO01000002">
    <property type="protein sequence ID" value="RMX06925.1"/>
    <property type="molecule type" value="Genomic_DNA"/>
</dbReference>
<dbReference type="PROSITE" id="PS51257">
    <property type="entry name" value="PROKAR_LIPOPROTEIN"/>
    <property type="match status" value="1"/>
</dbReference>
<feature type="signal peptide" evidence="1">
    <location>
        <begin position="1"/>
        <end position="20"/>
    </location>
</feature>
<accession>A0A3M6QV82</accession>
<name>A0A3M6QV82_9BURK</name>
<proteinExistence type="predicted"/>
<reference evidence="2 3" key="1">
    <citation type="submission" date="2018-10" db="EMBL/GenBank/DDBJ databases">
        <title>Draft genome of Cortibacter populi DSM10536.</title>
        <authorList>
            <person name="Bernier A.-M."/>
            <person name="Bernard K."/>
        </authorList>
    </citation>
    <scope>NUCLEOTIDE SEQUENCE [LARGE SCALE GENOMIC DNA]</scope>
    <source>
        <strain evidence="2 3">DSM 105136</strain>
    </source>
</reference>
<dbReference type="Proteomes" id="UP000278006">
    <property type="component" value="Unassembled WGS sequence"/>
</dbReference>